<dbReference type="Proteomes" id="UP000297861">
    <property type="component" value="Unassembled WGS sequence"/>
</dbReference>
<dbReference type="OrthoDB" id="996902at2"/>
<evidence type="ECO:0000313" key="3">
    <source>
        <dbReference type="Proteomes" id="UP000297861"/>
    </source>
</evidence>
<keyword evidence="3" id="KW-1185">Reference proteome</keyword>
<name>A0A4Y8L9X0_9BACT</name>
<evidence type="ECO:0008006" key="4">
    <source>
        <dbReference type="Google" id="ProtNLM"/>
    </source>
</evidence>
<dbReference type="RefSeq" id="WP_134435304.1">
    <property type="nucleotide sequence ID" value="NZ_SOML01000001.1"/>
</dbReference>
<gene>
    <name evidence="2" type="ORF">E2605_01770</name>
</gene>
<evidence type="ECO:0000313" key="2">
    <source>
        <dbReference type="EMBL" id="TFD98838.1"/>
    </source>
</evidence>
<feature type="transmembrane region" description="Helical" evidence="1">
    <location>
        <begin position="89"/>
        <end position="106"/>
    </location>
</feature>
<feature type="transmembrane region" description="Helical" evidence="1">
    <location>
        <begin position="12"/>
        <end position="30"/>
    </location>
</feature>
<feature type="transmembrane region" description="Helical" evidence="1">
    <location>
        <begin position="42"/>
        <end position="59"/>
    </location>
</feature>
<reference evidence="2 3" key="1">
    <citation type="submission" date="2019-03" db="EMBL/GenBank/DDBJ databases">
        <title>San Antonio Military Medical Center submission to MRSN (WRAIR), pending publication.</title>
        <authorList>
            <person name="Blyth D.M."/>
            <person name="Mccarthy S.L."/>
            <person name="Schall S.E."/>
            <person name="Stam J.A."/>
            <person name="Ong A.C."/>
            <person name="Mcgann P.T."/>
        </authorList>
    </citation>
    <scope>NUCLEOTIDE SEQUENCE [LARGE SCALE GENOMIC DNA]</scope>
    <source>
        <strain evidence="2 3">MRSN571793</strain>
    </source>
</reference>
<protein>
    <recommendedName>
        <fullName evidence="4">MFS transporter</fullName>
    </recommendedName>
</protein>
<dbReference type="AlphaFoldDB" id="A0A4Y8L9X0"/>
<evidence type="ECO:0000256" key="1">
    <source>
        <dbReference type="SAM" id="Phobius"/>
    </source>
</evidence>
<keyword evidence="1" id="KW-0472">Membrane</keyword>
<dbReference type="EMBL" id="SOML01000001">
    <property type="protein sequence ID" value="TFD98838.1"/>
    <property type="molecule type" value="Genomic_DNA"/>
</dbReference>
<keyword evidence="1" id="KW-1133">Transmembrane helix</keyword>
<proteinExistence type="predicted"/>
<organism evidence="2 3">
    <name type="scientific">Dysgonomonas capnocytophagoides</name>
    <dbReference type="NCBI Taxonomy" id="45254"/>
    <lineage>
        <taxon>Bacteria</taxon>
        <taxon>Pseudomonadati</taxon>
        <taxon>Bacteroidota</taxon>
        <taxon>Bacteroidia</taxon>
        <taxon>Bacteroidales</taxon>
        <taxon>Dysgonomonadaceae</taxon>
        <taxon>Dysgonomonas</taxon>
    </lineage>
</organism>
<feature type="transmembrane region" description="Helical" evidence="1">
    <location>
        <begin position="112"/>
        <end position="128"/>
    </location>
</feature>
<sequence>MLDKTYRNLRLSYFLSIAVILIAFVFDVLYTTKYIVPSESVILERWAIIITLGGIYGILKMLHPKLKKEDKPTTEIALKKYVTKYYTRHATLVVLCVFNMSCLIITGLKNFTFLTIITIFAFFLCIPNKKHLEEETKIIDEV</sequence>
<comment type="caution">
    <text evidence="2">The sequence shown here is derived from an EMBL/GenBank/DDBJ whole genome shotgun (WGS) entry which is preliminary data.</text>
</comment>
<keyword evidence="1" id="KW-0812">Transmembrane</keyword>
<accession>A0A4Y8L9X0</accession>
<dbReference type="STRING" id="1121485.GCA_000426485_00026"/>